<sequence>MAGLQPCYSGRPCCAVVMVLISLNLHCHHWCCYYGVAQTRLLGYLVPLHGCGREMAVVLAATATPVLAFG</sequence>
<reference evidence="2" key="2">
    <citation type="journal article" date="2015" name="Data Brief">
        <title>Shoot transcriptome of the giant reed, Arundo donax.</title>
        <authorList>
            <person name="Barrero R.A."/>
            <person name="Guerrero F.D."/>
            <person name="Moolhuijzen P."/>
            <person name="Goolsby J.A."/>
            <person name="Tidwell J."/>
            <person name="Bellgard S.E."/>
            <person name="Bellgard M.I."/>
        </authorList>
    </citation>
    <scope>NUCLEOTIDE SEQUENCE</scope>
    <source>
        <tissue evidence="2">Shoot tissue taken approximately 20 cm above the soil surface</tissue>
    </source>
</reference>
<evidence type="ECO:0000256" key="1">
    <source>
        <dbReference type="SAM" id="SignalP"/>
    </source>
</evidence>
<name>A0A0A9FUA1_ARUDO</name>
<organism evidence="2">
    <name type="scientific">Arundo donax</name>
    <name type="common">Giant reed</name>
    <name type="synonym">Donax arundinaceus</name>
    <dbReference type="NCBI Taxonomy" id="35708"/>
    <lineage>
        <taxon>Eukaryota</taxon>
        <taxon>Viridiplantae</taxon>
        <taxon>Streptophyta</taxon>
        <taxon>Embryophyta</taxon>
        <taxon>Tracheophyta</taxon>
        <taxon>Spermatophyta</taxon>
        <taxon>Magnoliopsida</taxon>
        <taxon>Liliopsida</taxon>
        <taxon>Poales</taxon>
        <taxon>Poaceae</taxon>
        <taxon>PACMAD clade</taxon>
        <taxon>Arundinoideae</taxon>
        <taxon>Arundineae</taxon>
        <taxon>Arundo</taxon>
    </lineage>
</organism>
<proteinExistence type="predicted"/>
<evidence type="ECO:0000313" key="2">
    <source>
        <dbReference type="EMBL" id="JAE15837.1"/>
    </source>
</evidence>
<protein>
    <submittedName>
        <fullName evidence="2">Uncharacterized protein</fullName>
    </submittedName>
</protein>
<feature type="chain" id="PRO_5002062311" evidence="1">
    <location>
        <begin position="28"/>
        <end position="70"/>
    </location>
</feature>
<accession>A0A0A9FUA1</accession>
<dbReference type="EMBL" id="GBRH01182059">
    <property type="protein sequence ID" value="JAE15837.1"/>
    <property type="molecule type" value="Transcribed_RNA"/>
</dbReference>
<feature type="signal peptide" evidence="1">
    <location>
        <begin position="1"/>
        <end position="27"/>
    </location>
</feature>
<keyword evidence="1" id="KW-0732">Signal</keyword>
<reference evidence="2" key="1">
    <citation type="submission" date="2014-09" db="EMBL/GenBank/DDBJ databases">
        <authorList>
            <person name="Magalhaes I.L.F."/>
            <person name="Oliveira U."/>
            <person name="Santos F.R."/>
            <person name="Vidigal T.H.D.A."/>
            <person name="Brescovit A.D."/>
            <person name="Santos A.J."/>
        </authorList>
    </citation>
    <scope>NUCLEOTIDE SEQUENCE</scope>
    <source>
        <tissue evidence="2">Shoot tissue taken approximately 20 cm above the soil surface</tissue>
    </source>
</reference>
<dbReference type="AlphaFoldDB" id="A0A0A9FUA1"/>